<dbReference type="Pfam" id="PF08279">
    <property type="entry name" value="HTH_11"/>
    <property type="match status" value="1"/>
</dbReference>
<name>A0AAW9SLU8_9RHOB</name>
<feature type="domain" description="WYL" evidence="2">
    <location>
        <begin position="140"/>
        <end position="203"/>
    </location>
</feature>
<dbReference type="EMBL" id="JBDNCH010000002">
    <property type="protein sequence ID" value="MEN9060931.1"/>
    <property type="molecule type" value="Genomic_DNA"/>
</dbReference>
<dbReference type="InterPro" id="IPR026881">
    <property type="entry name" value="WYL_dom"/>
</dbReference>
<dbReference type="PROSITE" id="PS52050">
    <property type="entry name" value="WYL"/>
    <property type="match status" value="1"/>
</dbReference>
<dbReference type="Proteomes" id="UP001428774">
    <property type="component" value="Unassembled WGS sequence"/>
</dbReference>
<dbReference type="InterPro" id="IPR051534">
    <property type="entry name" value="CBASS_pafABC_assoc_protein"/>
</dbReference>
<accession>A0AAW9SLU8</accession>
<evidence type="ECO:0000313" key="4">
    <source>
        <dbReference type="Proteomes" id="UP001428774"/>
    </source>
</evidence>
<dbReference type="InterPro" id="IPR036388">
    <property type="entry name" value="WH-like_DNA-bd_sf"/>
</dbReference>
<comment type="caution">
    <text evidence="3">The sequence shown here is derived from an EMBL/GenBank/DDBJ whole genome shotgun (WGS) entry which is preliminary data.</text>
</comment>
<dbReference type="PANTHER" id="PTHR34580:SF3">
    <property type="entry name" value="PROTEIN PAFB"/>
    <property type="match status" value="1"/>
</dbReference>
<sequence length="234" mass="26301">MSRTHRLFQLMTALRCLPAPVTGQQLARETGVSTRTLYRDIDTLRSLGAVIDGEPGFGYRLIESAHLPPLGFDDDELEALIVGLREVTAVGDPALAQAAGTALAKLRARLPEAQAHRLRHAVLTAHRFNLPPAPTIDAKALRKACWEEEQVVFDYADKAGAATRREVMPLSIVFFEQSHCLMAWCLLRQDFRMFRLDRMTGLERSGRSFRPRRVSLLRDYMARMQGDCGPDIRT</sequence>
<evidence type="ECO:0000259" key="2">
    <source>
        <dbReference type="Pfam" id="PF13280"/>
    </source>
</evidence>
<dbReference type="InterPro" id="IPR013196">
    <property type="entry name" value="HTH_11"/>
</dbReference>
<keyword evidence="4" id="KW-1185">Reference proteome</keyword>
<dbReference type="AlphaFoldDB" id="A0AAW9SLU8"/>
<dbReference type="InterPro" id="IPR036390">
    <property type="entry name" value="WH_DNA-bd_sf"/>
</dbReference>
<evidence type="ECO:0000259" key="1">
    <source>
        <dbReference type="Pfam" id="PF08279"/>
    </source>
</evidence>
<protein>
    <submittedName>
        <fullName evidence="3">YafY family protein</fullName>
    </submittedName>
</protein>
<feature type="domain" description="Helix-turn-helix type 11" evidence="1">
    <location>
        <begin position="6"/>
        <end position="60"/>
    </location>
</feature>
<dbReference type="SUPFAM" id="SSF46785">
    <property type="entry name" value="Winged helix' DNA-binding domain"/>
    <property type="match status" value="1"/>
</dbReference>
<reference evidence="3 4" key="1">
    <citation type="submission" date="2024-05" db="EMBL/GenBank/DDBJ databases">
        <title>Genome sequence of Ponticoccus litoralis KCCM 90028.</title>
        <authorList>
            <person name="Kim J.M."/>
            <person name="Lee J.K."/>
            <person name="Choi B.J."/>
            <person name="Bayburt H."/>
            <person name="Baek J.H."/>
            <person name="Jeon C.O."/>
        </authorList>
    </citation>
    <scope>NUCLEOTIDE SEQUENCE [LARGE SCALE GENOMIC DNA]</scope>
    <source>
        <strain evidence="3 4">KCCM 90028</strain>
    </source>
</reference>
<proteinExistence type="predicted"/>
<evidence type="ECO:0000313" key="3">
    <source>
        <dbReference type="EMBL" id="MEN9060931.1"/>
    </source>
</evidence>
<organism evidence="3 4">
    <name type="scientific">Ponticoccus litoralis</name>
    <dbReference type="NCBI Taxonomy" id="422297"/>
    <lineage>
        <taxon>Bacteria</taxon>
        <taxon>Pseudomonadati</taxon>
        <taxon>Pseudomonadota</taxon>
        <taxon>Alphaproteobacteria</taxon>
        <taxon>Rhodobacterales</taxon>
        <taxon>Roseobacteraceae</taxon>
        <taxon>Ponticoccus</taxon>
    </lineage>
</organism>
<dbReference type="Gene3D" id="1.10.10.10">
    <property type="entry name" value="Winged helix-like DNA-binding domain superfamily/Winged helix DNA-binding domain"/>
    <property type="match status" value="1"/>
</dbReference>
<dbReference type="PANTHER" id="PTHR34580">
    <property type="match status" value="1"/>
</dbReference>
<gene>
    <name evidence="3" type="ORF">ABFB10_07625</name>
</gene>
<dbReference type="Pfam" id="PF13280">
    <property type="entry name" value="WYL"/>
    <property type="match status" value="1"/>
</dbReference>
<dbReference type="RefSeq" id="WP_347166058.1">
    <property type="nucleotide sequence ID" value="NZ_JBDNCH010000002.1"/>
</dbReference>